<reference evidence="4" key="1">
    <citation type="submission" date="2017-04" db="EMBL/GenBank/DDBJ databases">
        <title>Function of individual gut microbiota members based on whole genome sequencing of pure cultures obtained from chicken caecum.</title>
        <authorList>
            <person name="Medvecky M."/>
            <person name="Cejkova D."/>
            <person name="Polansky O."/>
            <person name="Karasova D."/>
            <person name="Kubasova T."/>
            <person name="Cizek A."/>
            <person name="Rychlik I."/>
        </authorList>
    </citation>
    <scope>NUCLEOTIDE SEQUENCE [LARGE SCALE GENOMIC DNA]</scope>
    <source>
        <strain evidence="4">An178</strain>
    </source>
</reference>
<dbReference type="Pfam" id="PF18740">
    <property type="entry name" value="EC042_2821"/>
    <property type="match status" value="1"/>
</dbReference>
<sequence length="319" mass="37656">MIEYKLIEKAKECFTMAIELYNKPTIKYRVEGFSLFICNAWELMLKAYLIKREGMDSIYFKDNPDRTISLEGCLRKVFTNEKTPLRRNLEKIIELRNTSTHFITEEYEMVYIPLFQACVLNFVEKMNEFHQVDMTEVIPQNFLTLVVSMKALDEEAIKAKYPEEIARKIIDSNNKLQPMIDENNQGFAIKIEHYHYLTKKKEEATSFVKLDNKSDVPVKIIKQIQDVNDTHKYNMKNACKEINNRLIKSELAPIANQYVFNLFNKVYGIKENPKYCYVHKQFSQPQYTYSIHAIELITEEIKKDPENIVANLKKSIKKD</sequence>
<dbReference type="Pfam" id="PF12358">
    <property type="entry name" value="DUF3644"/>
    <property type="match status" value="1"/>
</dbReference>
<evidence type="ECO:0000313" key="4">
    <source>
        <dbReference type="Proteomes" id="UP000195447"/>
    </source>
</evidence>
<feature type="domain" description="DUF3644" evidence="1">
    <location>
        <begin position="5"/>
        <end position="177"/>
    </location>
</feature>
<dbReference type="InterPro" id="IPR022104">
    <property type="entry name" value="DUF3644"/>
</dbReference>
<proteinExistence type="predicted"/>
<gene>
    <name evidence="3" type="ORF">B5F14_08865</name>
</gene>
<feature type="domain" description="EC042-2821-like Restriction Endonuclease-like" evidence="2">
    <location>
        <begin position="226"/>
        <end position="313"/>
    </location>
</feature>
<dbReference type="AlphaFoldDB" id="A0A1Y4LLN4"/>
<evidence type="ECO:0000313" key="3">
    <source>
        <dbReference type="EMBL" id="OUP57597.1"/>
    </source>
</evidence>
<evidence type="ECO:0000259" key="1">
    <source>
        <dbReference type="Pfam" id="PF12358"/>
    </source>
</evidence>
<dbReference type="InterPro" id="IPR049530">
    <property type="entry name" value="EC042_2821"/>
</dbReference>
<protein>
    <submittedName>
        <fullName evidence="3">Uncharacterized protein</fullName>
    </submittedName>
</protein>
<dbReference type="RefSeq" id="WP_087159062.1">
    <property type="nucleotide sequence ID" value="NZ_NFKM01000020.1"/>
</dbReference>
<comment type="caution">
    <text evidence="3">The sequence shown here is derived from an EMBL/GenBank/DDBJ whole genome shotgun (WGS) entry which is preliminary data.</text>
</comment>
<evidence type="ECO:0000259" key="2">
    <source>
        <dbReference type="Pfam" id="PF18740"/>
    </source>
</evidence>
<accession>A0A1Y4LLN4</accession>
<dbReference type="EMBL" id="NFKM01000020">
    <property type="protein sequence ID" value="OUP57597.1"/>
    <property type="molecule type" value="Genomic_DNA"/>
</dbReference>
<name>A0A1Y4LLN4_9FIRM</name>
<organism evidence="3 4">
    <name type="scientific">Faecalitalea cylindroides</name>
    <dbReference type="NCBI Taxonomy" id="39483"/>
    <lineage>
        <taxon>Bacteria</taxon>
        <taxon>Bacillati</taxon>
        <taxon>Bacillota</taxon>
        <taxon>Erysipelotrichia</taxon>
        <taxon>Erysipelotrichales</taxon>
        <taxon>Erysipelotrichaceae</taxon>
        <taxon>Faecalitalea</taxon>
    </lineage>
</organism>
<keyword evidence="4" id="KW-1185">Reference proteome</keyword>
<dbReference type="Proteomes" id="UP000195447">
    <property type="component" value="Unassembled WGS sequence"/>
</dbReference>